<feature type="domain" description="EF-hand" evidence="1">
    <location>
        <begin position="20"/>
        <end position="55"/>
    </location>
</feature>
<dbReference type="PROSITE" id="PS50222">
    <property type="entry name" value="EF_HAND_2"/>
    <property type="match status" value="1"/>
</dbReference>
<dbReference type="GO" id="GO:0005509">
    <property type="term" value="F:calcium ion binding"/>
    <property type="evidence" value="ECO:0007669"/>
    <property type="project" value="InterPro"/>
</dbReference>
<accession>A0A8X8B3Q6</accession>
<dbReference type="EMBL" id="JAAMPC010000003">
    <property type="protein sequence ID" value="KAG2322839.1"/>
    <property type="molecule type" value="Genomic_DNA"/>
</dbReference>
<evidence type="ECO:0000313" key="2">
    <source>
        <dbReference type="EMBL" id="KAG2322839.1"/>
    </source>
</evidence>
<proteinExistence type="predicted"/>
<evidence type="ECO:0000259" key="1">
    <source>
        <dbReference type="PROSITE" id="PS50222"/>
    </source>
</evidence>
<dbReference type="InterPro" id="IPR002048">
    <property type="entry name" value="EF_hand_dom"/>
</dbReference>
<gene>
    <name evidence="2" type="ORF">Bca52824_016052</name>
</gene>
<dbReference type="Proteomes" id="UP000886595">
    <property type="component" value="Unassembled WGS sequence"/>
</dbReference>
<reference evidence="2 3" key="1">
    <citation type="submission" date="2020-02" db="EMBL/GenBank/DDBJ databases">
        <authorList>
            <person name="Ma Q."/>
            <person name="Huang Y."/>
            <person name="Song X."/>
            <person name="Pei D."/>
        </authorList>
    </citation>
    <scope>NUCLEOTIDE SEQUENCE [LARGE SCALE GENOMIC DNA]</scope>
    <source>
        <strain evidence="2">Sxm20200214</strain>
        <tissue evidence="2">Leaf</tissue>
    </source>
</reference>
<comment type="caution">
    <text evidence="2">The sequence shown here is derived from an EMBL/GenBank/DDBJ whole genome shotgun (WGS) entry which is preliminary data.</text>
</comment>
<keyword evidence="3" id="KW-1185">Reference proteome</keyword>
<evidence type="ECO:0000313" key="3">
    <source>
        <dbReference type="Proteomes" id="UP000886595"/>
    </source>
</evidence>
<dbReference type="InterPro" id="IPR011992">
    <property type="entry name" value="EF-hand-dom_pair"/>
</dbReference>
<dbReference type="Gene3D" id="1.10.238.10">
    <property type="entry name" value="EF-hand"/>
    <property type="match status" value="1"/>
</dbReference>
<dbReference type="SUPFAM" id="SSF47473">
    <property type="entry name" value="EF-hand"/>
    <property type="match status" value="1"/>
</dbReference>
<dbReference type="AlphaFoldDB" id="A0A8X8B3Q6"/>
<sequence>MDLWTDVFIAICISGVRIMANDEHLKKAFSFFNQNNDGYIKIEELRESSSDSDEVNISEEVVDGTGRCSTMEVGLLRFWEGNIKRGGELMGLICCSSTTTRSLQKGFSSLHVQPAIMKTQMNSIDCGIRFRVQFTVSDGSDSPGFGAFDGENIKLTNAELQRLPKLMLGLPVTNSAFQGLPRVPINETPKSILSCRNPKSVAKSAFETCVSHRTAERMAFPVP</sequence>
<name>A0A8X8B3Q6_BRACI</name>
<protein>
    <recommendedName>
        <fullName evidence="1">EF-hand domain-containing protein</fullName>
    </recommendedName>
</protein>
<organism evidence="2 3">
    <name type="scientific">Brassica carinata</name>
    <name type="common">Ethiopian mustard</name>
    <name type="synonym">Abyssinian cabbage</name>
    <dbReference type="NCBI Taxonomy" id="52824"/>
    <lineage>
        <taxon>Eukaryota</taxon>
        <taxon>Viridiplantae</taxon>
        <taxon>Streptophyta</taxon>
        <taxon>Embryophyta</taxon>
        <taxon>Tracheophyta</taxon>
        <taxon>Spermatophyta</taxon>
        <taxon>Magnoliopsida</taxon>
        <taxon>eudicotyledons</taxon>
        <taxon>Gunneridae</taxon>
        <taxon>Pentapetalae</taxon>
        <taxon>rosids</taxon>
        <taxon>malvids</taxon>
        <taxon>Brassicales</taxon>
        <taxon>Brassicaceae</taxon>
        <taxon>Brassiceae</taxon>
        <taxon>Brassica</taxon>
    </lineage>
</organism>